<evidence type="ECO:0008006" key="4">
    <source>
        <dbReference type="Google" id="ProtNLM"/>
    </source>
</evidence>
<name>A0ABD5P1S4_9EURY</name>
<dbReference type="GeneID" id="71855407"/>
<sequence>MTSTNHRPTLGESTVDDRSLPADLPPGATILVAVPDSIELPSLPLELLARYAAPEDCAICVTSRQGETATLEPTIEHLTREHVAGVGVVDTTAGERLTALYRPVPTVYTPVPGDIERTTVALSELQQSFPCSDRLHLSITSLSPIVEDVDRSAAAVLESFLTAIDRGDGVATVGLEYTRHDAETMDSLSAVVDGVVWVEPQPDGGLALEYRSARSRR</sequence>
<accession>A0ABD5P1S4</accession>
<evidence type="ECO:0000313" key="2">
    <source>
        <dbReference type="EMBL" id="MFC4248254.1"/>
    </source>
</evidence>
<evidence type="ECO:0000256" key="1">
    <source>
        <dbReference type="SAM" id="MobiDB-lite"/>
    </source>
</evidence>
<comment type="caution">
    <text evidence="2">The sequence shown here is derived from an EMBL/GenBank/DDBJ whole genome shotgun (WGS) entry which is preliminary data.</text>
</comment>
<dbReference type="AlphaFoldDB" id="A0ABD5P1S4"/>
<dbReference type="RefSeq" id="WP_246969458.1">
    <property type="nucleotide sequence ID" value="NZ_CP095397.1"/>
</dbReference>
<dbReference type="Proteomes" id="UP001595821">
    <property type="component" value="Unassembled WGS sequence"/>
</dbReference>
<dbReference type="EMBL" id="JBHSDJ010000118">
    <property type="protein sequence ID" value="MFC4248254.1"/>
    <property type="molecule type" value="Genomic_DNA"/>
</dbReference>
<organism evidence="2 3">
    <name type="scientific">Natribaculum luteum</name>
    <dbReference type="NCBI Taxonomy" id="1586232"/>
    <lineage>
        <taxon>Archaea</taxon>
        <taxon>Methanobacteriati</taxon>
        <taxon>Methanobacteriota</taxon>
        <taxon>Stenosarchaea group</taxon>
        <taxon>Halobacteria</taxon>
        <taxon>Halobacteriales</taxon>
        <taxon>Natrialbaceae</taxon>
        <taxon>Natribaculum</taxon>
    </lineage>
</organism>
<dbReference type="InterPro" id="IPR055927">
    <property type="entry name" value="DUF7504"/>
</dbReference>
<evidence type="ECO:0000313" key="3">
    <source>
        <dbReference type="Proteomes" id="UP001595821"/>
    </source>
</evidence>
<proteinExistence type="predicted"/>
<protein>
    <recommendedName>
        <fullName evidence="4">KaiC-like domain-containing protein</fullName>
    </recommendedName>
</protein>
<feature type="region of interest" description="Disordered" evidence="1">
    <location>
        <begin position="1"/>
        <end position="22"/>
    </location>
</feature>
<gene>
    <name evidence="2" type="ORF">ACFOZ7_15170</name>
</gene>
<reference evidence="2 3" key="1">
    <citation type="journal article" date="2014" name="Int. J. Syst. Evol. Microbiol.">
        <title>Complete genome sequence of Corynebacterium casei LMG S-19264T (=DSM 44701T), isolated from a smear-ripened cheese.</title>
        <authorList>
            <consortium name="US DOE Joint Genome Institute (JGI-PGF)"/>
            <person name="Walter F."/>
            <person name="Albersmeier A."/>
            <person name="Kalinowski J."/>
            <person name="Ruckert C."/>
        </authorList>
    </citation>
    <scope>NUCLEOTIDE SEQUENCE [LARGE SCALE GENOMIC DNA]</scope>
    <source>
        <strain evidence="2 3">IBRC-M 10912</strain>
    </source>
</reference>
<dbReference type="Pfam" id="PF24336">
    <property type="entry name" value="DUF7504"/>
    <property type="match status" value="1"/>
</dbReference>